<comment type="caution">
    <text evidence="1">The sequence shown here is derived from an EMBL/GenBank/DDBJ whole genome shotgun (WGS) entry which is preliminary data.</text>
</comment>
<dbReference type="EMBL" id="JADILW010000043">
    <property type="protein sequence ID" value="MBO8480049.1"/>
    <property type="molecule type" value="Genomic_DNA"/>
</dbReference>
<reference evidence="1" key="1">
    <citation type="submission" date="2020-10" db="EMBL/GenBank/DDBJ databases">
        <authorList>
            <person name="Gilroy R."/>
        </authorList>
    </citation>
    <scope>NUCLEOTIDE SEQUENCE</scope>
    <source>
        <strain evidence="1">B3-1481</strain>
    </source>
</reference>
<name>A0A9D9NNA4_9BACT</name>
<gene>
    <name evidence="1" type="ORF">IAB76_02925</name>
</gene>
<dbReference type="InterPro" id="IPR052894">
    <property type="entry name" value="AsmA-related"/>
</dbReference>
<dbReference type="GO" id="GO:0005886">
    <property type="term" value="C:plasma membrane"/>
    <property type="evidence" value="ECO:0007669"/>
    <property type="project" value="TreeGrafter"/>
</dbReference>
<reference evidence="1" key="2">
    <citation type="journal article" date="2021" name="PeerJ">
        <title>Extensive microbial diversity within the chicken gut microbiome revealed by metagenomics and culture.</title>
        <authorList>
            <person name="Gilroy R."/>
            <person name="Ravi A."/>
            <person name="Getino M."/>
            <person name="Pursley I."/>
            <person name="Horton D.L."/>
            <person name="Alikhan N.F."/>
            <person name="Baker D."/>
            <person name="Gharbi K."/>
            <person name="Hall N."/>
            <person name="Watson M."/>
            <person name="Adriaenssens E.M."/>
            <person name="Foster-Nyarko E."/>
            <person name="Jarju S."/>
            <person name="Secka A."/>
            <person name="Antonio M."/>
            <person name="Oren A."/>
            <person name="Chaudhuri R.R."/>
            <person name="La Ragione R."/>
            <person name="Hildebrand F."/>
            <person name="Pallen M.J."/>
        </authorList>
    </citation>
    <scope>NUCLEOTIDE SEQUENCE</scope>
    <source>
        <strain evidence="1">B3-1481</strain>
    </source>
</reference>
<feature type="non-terminal residue" evidence="1">
    <location>
        <position position="1"/>
    </location>
</feature>
<dbReference type="PANTHER" id="PTHR30441">
    <property type="entry name" value="DUF748 DOMAIN-CONTAINING PROTEIN"/>
    <property type="match status" value="1"/>
</dbReference>
<dbReference type="PANTHER" id="PTHR30441:SF8">
    <property type="entry name" value="DUF748 DOMAIN-CONTAINING PROTEIN"/>
    <property type="match status" value="1"/>
</dbReference>
<evidence type="ECO:0008006" key="3">
    <source>
        <dbReference type="Google" id="ProtNLM"/>
    </source>
</evidence>
<sequence>RKVRRARRNRIGLRVDSMLVAGRLPSDTLLLRLDRLGAQLHQGHVDLDASATGWLGTRSYGRIAVPVGVRAEVGFHKDSVTTLDILDCRARIAGIPLKVSARVSLGDRMYMRGNAAIERCRVNRVLDYFRDNLLKAAENIDTDAEISLALNFDGCLNPSAGEIPAFDARLTIPRSTLDNKLFDLRHELALNAEVHGSGDGVIDVRLNNFHVMGKALHVDLRASVHDLLGADPLVDADAGVQASLDTLSRYLRRRSGLELSGNLSAEIRGGAALSQLDPYQLAQTDISGKLRGSMLRVVSEKDSISFLADSLDVWLGAVGNTRDSSVAQGERMLALTASVDSIFLSVKDDMRIAGRSISLKAQNSAAVLDKTDSSFFYPFGGRLDIGSLSVVGADTTYAAVSSSSSIFKISPKSGAPEVPVLTLDSSNGGVFLRGPVNRIFARDLDLDATAAMNSIQRRRRSRAFVDSLARMNPDVPRDSLFRHYRRSRGSRPMPDWLSEEDFRARDIRIDLGETLTRYLREWDFEGGISLGRAGLVSPRFPLRSQLRDVRASFNNDEIRFDSFRLRSGRSDLSARGELSGLREAIRNRGMLRLRLDLGSRRLNVNELLAAWQAGSAYEPAASAPSTLDISDEQYEDMVAADSLETAVAPEPSLIVIPANIVADLSLNAADVSYAALRIDTMTTDIAIRERCVQLTNTVANSSIGDIEFEGFYSTRTKRDLKTGFDLQLKDITAEKVIEMMPAVDSVMSMLKSFRGRLNCTVSATADMDTSMNILTPSISGVIRISGDDLTLSESTAFTEIARKLRFKDRTSGHIDHMSVEGLIADNVIEVFPFVLKVDRYTLAMSGEQNLDSSFKYHVSVIESPLPFRVGIDLSGNFDDFSFRIGRPKYKSADVPVFSQVIDETRINLRESIRDIFRQGIDRAVRENAQQKLIHDYKRRIDYREVVDERLDSLSAEEKARLEAQEGL</sequence>
<proteinExistence type="predicted"/>
<accession>A0A9D9NNA4</accession>
<evidence type="ECO:0000313" key="2">
    <source>
        <dbReference type="Proteomes" id="UP000823769"/>
    </source>
</evidence>
<protein>
    <recommendedName>
        <fullName evidence="3">AsmA-like C-terminal domain-containing protein</fullName>
    </recommendedName>
</protein>
<dbReference type="Proteomes" id="UP000823769">
    <property type="component" value="Unassembled WGS sequence"/>
</dbReference>
<organism evidence="1 2">
    <name type="scientific">Candidatus Cryptobacteroides avistercoris</name>
    <dbReference type="NCBI Taxonomy" id="2840758"/>
    <lineage>
        <taxon>Bacteria</taxon>
        <taxon>Pseudomonadati</taxon>
        <taxon>Bacteroidota</taxon>
        <taxon>Bacteroidia</taxon>
        <taxon>Bacteroidales</taxon>
        <taxon>Candidatus Cryptobacteroides</taxon>
    </lineage>
</organism>
<dbReference type="AlphaFoldDB" id="A0A9D9NNA4"/>
<evidence type="ECO:0000313" key="1">
    <source>
        <dbReference type="EMBL" id="MBO8480049.1"/>
    </source>
</evidence>
<dbReference type="GO" id="GO:0090313">
    <property type="term" value="P:regulation of protein targeting to membrane"/>
    <property type="evidence" value="ECO:0007669"/>
    <property type="project" value="TreeGrafter"/>
</dbReference>